<keyword evidence="3" id="KW-1185">Reference proteome</keyword>
<protein>
    <recommendedName>
        <fullName evidence="4">Immunoglobulin V-set domain-containing protein</fullName>
    </recommendedName>
</protein>
<feature type="non-terminal residue" evidence="2">
    <location>
        <position position="153"/>
    </location>
</feature>
<name>A0A8J4X173_CLAMG</name>
<dbReference type="Proteomes" id="UP000727407">
    <property type="component" value="Unassembled WGS sequence"/>
</dbReference>
<dbReference type="AlphaFoldDB" id="A0A8J4X173"/>
<accession>A0A8J4X173</accession>
<evidence type="ECO:0000313" key="2">
    <source>
        <dbReference type="EMBL" id="KAF5897001.1"/>
    </source>
</evidence>
<dbReference type="EMBL" id="QNUK01000252">
    <property type="protein sequence ID" value="KAF5897001.1"/>
    <property type="molecule type" value="Genomic_DNA"/>
</dbReference>
<dbReference type="PANTHER" id="PTHR15343:SF1">
    <property type="entry name" value="CD7 ANTIGEN-LIKE"/>
    <property type="match status" value="1"/>
</dbReference>
<keyword evidence="1" id="KW-0472">Membrane</keyword>
<organism evidence="2 3">
    <name type="scientific">Clarias magur</name>
    <name type="common">Asian catfish</name>
    <name type="synonym">Macropteronotus magur</name>
    <dbReference type="NCBI Taxonomy" id="1594786"/>
    <lineage>
        <taxon>Eukaryota</taxon>
        <taxon>Metazoa</taxon>
        <taxon>Chordata</taxon>
        <taxon>Craniata</taxon>
        <taxon>Vertebrata</taxon>
        <taxon>Euteleostomi</taxon>
        <taxon>Actinopterygii</taxon>
        <taxon>Neopterygii</taxon>
        <taxon>Teleostei</taxon>
        <taxon>Ostariophysi</taxon>
        <taxon>Siluriformes</taxon>
        <taxon>Clariidae</taxon>
        <taxon>Clarias</taxon>
    </lineage>
</organism>
<reference evidence="2" key="1">
    <citation type="submission" date="2020-07" db="EMBL/GenBank/DDBJ databases">
        <title>Clarias magur genome sequencing, assembly and annotation.</title>
        <authorList>
            <person name="Kushwaha B."/>
            <person name="Kumar R."/>
            <person name="Das P."/>
            <person name="Joshi C.G."/>
            <person name="Kumar D."/>
            <person name="Nagpure N.S."/>
            <person name="Pandey M."/>
            <person name="Agarwal S."/>
            <person name="Srivastava S."/>
            <person name="Singh M."/>
            <person name="Sahoo L."/>
            <person name="Jayasankar P."/>
            <person name="Meher P.K."/>
            <person name="Koringa P.G."/>
            <person name="Iquebal M.A."/>
            <person name="Das S.P."/>
            <person name="Bit A."/>
            <person name="Patnaik S."/>
            <person name="Patel N."/>
            <person name="Shah T.M."/>
            <person name="Hinsu A."/>
            <person name="Jena J.K."/>
        </authorList>
    </citation>
    <scope>NUCLEOTIDE SEQUENCE</scope>
    <source>
        <strain evidence="2">CIFAMagur01</strain>
        <tissue evidence="2">Testis</tissue>
    </source>
</reference>
<dbReference type="GO" id="GO:0002250">
    <property type="term" value="P:adaptive immune response"/>
    <property type="evidence" value="ECO:0007669"/>
    <property type="project" value="InterPro"/>
</dbReference>
<gene>
    <name evidence="2" type="primary">cd7al</name>
    <name evidence="2" type="ORF">DAT39_013287</name>
</gene>
<dbReference type="OrthoDB" id="8917013at2759"/>
<dbReference type="GO" id="GO:0016020">
    <property type="term" value="C:membrane"/>
    <property type="evidence" value="ECO:0007669"/>
    <property type="project" value="InterPro"/>
</dbReference>
<dbReference type="InterPro" id="IPR039090">
    <property type="entry name" value="CD7"/>
</dbReference>
<dbReference type="InterPro" id="IPR013783">
    <property type="entry name" value="Ig-like_fold"/>
</dbReference>
<keyword evidence="1" id="KW-0812">Transmembrane</keyword>
<evidence type="ECO:0000313" key="3">
    <source>
        <dbReference type="Proteomes" id="UP000727407"/>
    </source>
</evidence>
<keyword evidence="1" id="KW-1133">Transmembrane helix</keyword>
<feature type="non-terminal residue" evidence="2">
    <location>
        <position position="1"/>
    </location>
</feature>
<dbReference type="InterPro" id="IPR036179">
    <property type="entry name" value="Ig-like_dom_sf"/>
</dbReference>
<evidence type="ECO:0000256" key="1">
    <source>
        <dbReference type="SAM" id="Phobius"/>
    </source>
</evidence>
<feature type="transmembrane region" description="Helical" evidence="1">
    <location>
        <begin position="126"/>
        <end position="151"/>
    </location>
</feature>
<dbReference type="Gene3D" id="2.60.40.10">
    <property type="entry name" value="Immunoglobulins"/>
    <property type="match status" value="1"/>
</dbReference>
<dbReference type="PANTHER" id="PTHR15343">
    <property type="entry name" value="CD7"/>
    <property type="match status" value="1"/>
</dbReference>
<proteinExistence type="predicted"/>
<dbReference type="GO" id="GO:0038023">
    <property type="term" value="F:signaling receptor activity"/>
    <property type="evidence" value="ECO:0007669"/>
    <property type="project" value="InterPro"/>
</dbReference>
<dbReference type="SUPFAM" id="SSF48726">
    <property type="entry name" value="Immunoglobulin"/>
    <property type="match status" value="1"/>
</dbReference>
<comment type="caution">
    <text evidence="2">The sequence shown here is derived from an EMBL/GenBank/DDBJ whole genome shotgun (WGS) entry which is preliminary data.</text>
</comment>
<sequence>FADVLYLHAQCNASITFSCVSPNETIKPFAFSLNRSWLNKEEVLYHNFQTTASVKDGRLVDRISDRPIDSRSVVNVTIGNLQSYDTDMYECVFHYEMHFDFQSFSGKSKFFLYVQEPCPNLCTCTLYTPLLFSLSAAAGLLFFIILILTAVHC</sequence>
<evidence type="ECO:0008006" key="4">
    <source>
        <dbReference type="Google" id="ProtNLM"/>
    </source>
</evidence>